<evidence type="ECO:0008006" key="5">
    <source>
        <dbReference type="Google" id="ProtNLM"/>
    </source>
</evidence>
<sequence>MTSRTSLAAGTLALSLLTGCSALTTRSASNPTSSSTTSPATTPAARMAQSGIAEKVGATPRTQSKGGAMIVAGAHAVIPSGIVTASERAVSAVRGLDRHASANPLLVVVPRDDADFKKYTGTEPGSQLASTVTRGGTLPFVVVAPWTVRHANDVTARETLAHEAFHALTLEKLRETRPLWLLEGWAEYVGQKLVPQAPHKRTDIRPHLPSDEELRGANAADAYYVAFTFARFLRDTYGNGAVMAFYTDAVTTTTDIETLAQRHFHKGLTQLETDYDAWYPTFR</sequence>
<reference evidence="3 4" key="1">
    <citation type="submission" date="2014-07" db="EMBL/GenBank/DDBJ databases">
        <title>Genome Sequencing of Dermacoccus nishinomiyaensis.</title>
        <authorList>
            <person name="Hong K.W."/>
            <person name="Chan K.G."/>
        </authorList>
    </citation>
    <scope>NUCLEOTIDE SEQUENCE [LARGE SCALE GENOMIC DNA]</scope>
    <source>
        <strain evidence="3 4">M25</strain>
    </source>
</reference>
<evidence type="ECO:0000256" key="1">
    <source>
        <dbReference type="SAM" id="MobiDB-lite"/>
    </source>
</evidence>
<evidence type="ECO:0000313" key="4">
    <source>
        <dbReference type="Proteomes" id="UP000027986"/>
    </source>
</evidence>
<protein>
    <recommendedName>
        <fullName evidence="5">Peptidase MA-like domain-containing protein</fullName>
    </recommendedName>
</protein>
<feature type="chain" id="PRO_5038332915" description="Peptidase MA-like domain-containing protein" evidence="2">
    <location>
        <begin position="23"/>
        <end position="283"/>
    </location>
</feature>
<dbReference type="OrthoDB" id="5242307at2"/>
<keyword evidence="2" id="KW-0732">Signal</keyword>
<dbReference type="AlphaFoldDB" id="A0A075JNB8"/>
<dbReference type="GeneID" id="41841878"/>
<dbReference type="Proteomes" id="UP000027986">
    <property type="component" value="Chromosome"/>
</dbReference>
<gene>
    <name evidence="3" type="ORF">HX89_12440</name>
</gene>
<feature type="region of interest" description="Disordered" evidence="1">
    <location>
        <begin position="25"/>
        <end position="48"/>
    </location>
</feature>
<feature type="compositionally biased region" description="Low complexity" evidence="1">
    <location>
        <begin position="25"/>
        <end position="45"/>
    </location>
</feature>
<dbReference type="PROSITE" id="PS51257">
    <property type="entry name" value="PROKAR_LIPOPROTEIN"/>
    <property type="match status" value="1"/>
</dbReference>
<proteinExistence type="predicted"/>
<feature type="signal peptide" evidence="2">
    <location>
        <begin position="1"/>
        <end position="22"/>
    </location>
</feature>
<name>A0A075JNB8_9MICO</name>
<evidence type="ECO:0000256" key="2">
    <source>
        <dbReference type="SAM" id="SignalP"/>
    </source>
</evidence>
<keyword evidence="4" id="KW-1185">Reference proteome</keyword>
<evidence type="ECO:0000313" key="3">
    <source>
        <dbReference type="EMBL" id="AIF41608.1"/>
    </source>
</evidence>
<organism evidence="3 4">
    <name type="scientific">Dermacoccus nishinomiyaensis</name>
    <dbReference type="NCBI Taxonomy" id="1274"/>
    <lineage>
        <taxon>Bacteria</taxon>
        <taxon>Bacillati</taxon>
        <taxon>Actinomycetota</taxon>
        <taxon>Actinomycetes</taxon>
        <taxon>Micrococcales</taxon>
        <taxon>Dermacoccaceae</taxon>
        <taxon>Dermacoccus</taxon>
    </lineage>
</organism>
<dbReference type="EMBL" id="CP008889">
    <property type="protein sequence ID" value="AIF41608.1"/>
    <property type="molecule type" value="Genomic_DNA"/>
</dbReference>
<accession>A0A075JNB8</accession>
<dbReference type="KEGG" id="dni:HX89_12440"/>
<dbReference type="RefSeq" id="WP_038569456.1">
    <property type="nucleotide sequence ID" value="NZ_CP008889.1"/>
</dbReference>
<dbReference type="HOGENOM" id="CLU_982543_0_0_11"/>